<protein>
    <submittedName>
        <fullName evidence="5">KipI family sensor histidine kinase inhibitor</fullName>
    </submittedName>
</protein>
<dbReference type="EMBL" id="VIVQ01000001">
    <property type="protein sequence ID" value="TWE11254.1"/>
    <property type="molecule type" value="Genomic_DNA"/>
</dbReference>
<dbReference type="RefSeq" id="WP_211841651.1">
    <property type="nucleotide sequence ID" value="NZ_VIVQ01000001.1"/>
</dbReference>
<dbReference type="GO" id="GO:0016787">
    <property type="term" value="F:hydrolase activity"/>
    <property type="evidence" value="ECO:0007669"/>
    <property type="project" value="UniProtKB-KW"/>
</dbReference>
<dbReference type="GO" id="GO:0005524">
    <property type="term" value="F:ATP binding"/>
    <property type="evidence" value="ECO:0007669"/>
    <property type="project" value="UniProtKB-KW"/>
</dbReference>
<dbReference type="InterPro" id="IPR029000">
    <property type="entry name" value="Cyclophilin-like_dom_sf"/>
</dbReference>
<keyword evidence="1" id="KW-0547">Nucleotide-binding</keyword>
<dbReference type="SUPFAM" id="SSF50891">
    <property type="entry name" value="Cyclophilin-like"/>
    <property type="match status" value="1"/>
</dbReference>
<gene>
    <name evidence="5" type="ORF">BKA23_0016</name>
</gene>
<dbReference type="InterPro" id="IPR003833">
    <property type="entry name" value="CT_C_D"/>
</dbReference>
<accession>A0A561E6N2</accession>
<evidence type="ECO:0000313" key="5">
    <source>
        <dbReference type="EMBL" id="TWE11254.1"/>
    </source>
</evidence>
<evidence type="ECO:0000259" key="4">
    <source>
        <dbReference type="SMART" id="SM00796"/>
    </source>
</evidence>
<organism evidence="5 6">
    <name type="scientific">Rudaeicoccus suwonensis</name>
    <dbReference type="NCBI Taxonomy" id="657409"/>
    <lineage>
        <taxon>Bacteria</taxon>
        <taxon>Bacillati</taxon>
        <taxon>Actinomycetota</taxon>
        <taxon>Actinomycetes</taxon>
        <taxon>Micrococcales</taxon>
        <taxon>Dermacoccaceae</taxon>
        <taxon>Rudaeicoccus</taxon>
    </lineage>
</organism>
<feature type="domain" description="Carboxyltransferase" evidence="4">
    <location>
        <begin position="1"/>
        <end position="198"/>
    </location>
</feature>
<keyword evidence="2" id="KW-0378">Hydrolase</keyword>
<evidence type="ECO:0000313" key="6">
    <source>
        <dbReference type="Proteomes" id="UP000318297"/>
    </source>
</evidence>
<reference evidence="5 6" key="1">
    <citation type="submission" date="2019-06" db="EMBL/GenBank/DDBJ databases">
        <title>Sequencing the genomes of 1000 actinobacteria strains.</title>
        <authorList>
            <person name="Klenk H.-P."/>
        </authorList>
    </citation>
    <scope>NUCLEOTIDE SEQUENCE [LARGE SCALE GENOMIC DNA]</scope>
    <source>
        <strain evidence="5 6">DSM 19560</strain>
    </source>
</reference>
<dbReference type="SMART" id="SM00796">
    <property type="entry name" value="AHS1"/>
    <property type="match status" value="1"/>
</dbReference>
<dbReference type="Proteomes" id="UP000318297">
    <property type="component" value="Unassembled WGS sequence"/>
</dbReference>
<dbReference type="Gene3D" id="3.30.1360.40">
    <property type="match status" value="1"/>
</dbReference>
<comment type="caution">
    <text evidence="5">The sequence shown here is derived from an EMBL/GenBank/DDBJ whole genome shotgun (WGS) entry which is preliminary data.</text>
</comment>
<dbReference type="PANTHER" id="PTHR34698:SF2">
    <property type="entry name" value="5-OXOPROLINASE SUBUNIT B"/>
    <property type="match status" value="1"/>
</dbReference>
<keyword evidence="6" id="KW-1185">Reference proteome</keyword>
<sequence>MLPCGDRALLVELPDEATRRAWDAALRVARRSAPLAGAVVEQVPAARTVLVRVHDASQLALVQDALTSIDAGASHAHVATQDDVLVIPVRYDGDDLATVADLFGLSMEGVVSWHTGDLWRLDFAGFSAGFGYLLQDNVIDPRQVPRLESPRVRVPAGSVALAGAWTGIYPTATSGGWQLIGHTEMPMWDAARQPPALLTPGRAIRFEAVR</sequence>
<evidence type="ECO:0000256" key="3">
    <source>
        <dbReference type="ARBA" id="ARBA00022840"/>
    </source>
</evidence>
<proteinExistence type="predicted"/>
<dbReference type="Gene3D" id="2.40.100.10">
    <property type="entry name" value="Cyclophilin-like"/>
    <property type="match status" value="1"/>
</dbReference>
<keyword evidence="3" id="KW-0067">ATP-binding</keyword>
<name>A0A561E6N2_9MICO</name>
<dbReference type="PANTHER" id="PTHR34698">
    <property type="entry name" value="5-OXOPROLINASE SUBUNIT B"/>
    <property type="match status" value="1"/>
</dbReference>
<dbReference type="SUPFAM" id="SSF160467">
    <property type="entry name" value="PH0987 N-terminal domain-like"/>
    <property type="match status" value="1"/>
</dbReference>
<dbReference type="InterPro" id="IPR010016">
    <property type="entry name" value="PxpB"/>
</dbReference>
<evidence type="ECO:0000256" key="1">
    <source>
        <dbReference type="ARBA" id="ARBA00022741"/>
    </source>
</evidence>
<dbReference type="AlphaFoldDB" id="A0A561E6N2"/>
<evidence type="ECO:0000256" key="2">
    <source>
        <dbReference type="ARBA" id="ARBA00022801"/>
    </source>
</evidence>
<dbReference type="Pfam" id="PF02682">
    <property type="entry name" value="CT_C_D"/>
    <property type="match status" value="1"/>
</dbReference>